<keyword evidence="1" id="KW-1133">Transmembrane helix</keyword>
<dbReference type="Pfam" id="PF19040">
    <property type="entry name" value="SGNH"/>
    <property type="match status" value="1"/>
</dbReference>
<evidence type="ECO:0000259" key="2">
    <source>
        <dbReference type="Pfam" id="PF01757"/>
    </source>
</evidence>
<feature type="transmembrane region" description="Helical" evidence="1">
    <location>
        <begin position="286"/>
        <end position="304"/>
    </location>
</feature>
<sequence length="710" mass="76594">MNTDLKPPRRFLPEVQSLRALAVALVVAYHLEPRLVPGGFVGVDVFFAISGFLITGHLLREVRASGRINLPGFWAARVRRILPAAFVVIIAVVIATLLFLPSTLWKTVGTAALASAFSVENWVLAANAVDYLAADQAPTALQHFWSLGVEEQFYLFWPLLVLLAMWVGGRNWAAKKAERVGRRGLSGALPRAALALVFGAVIIISLIYSMVLVGSGDPAAYFVTPARVWEMAAGGLLALFLAPAEPGLMPRTIKWFQTPGVRTAVAWAGFAAIAVAAFGYDAKTPFPGASAALPVLGTLAVILAGETRGMLAPQKLLEHSAVQWLGNISYSLYLWHWPVLTFFLFFAEREPRALQSIGLLVLSLLLATASYRWIETPARNFAPLQSSSWRALGVGAVALSMVAAMSLAPGALAQREVVAQERAAATMLAAPPEGFGAASVPAGAPAYLQGMKQIVPVPAEAASDLPDLGECVQKPQSEVTRECIRGAKDGKFTIALVGDSHAAHWFRAAEATAEQHGWKVLTYLKNSCPFTATERTAEKNGSISCQQANRDTLERIVSRGDVDAVVTSHWAGSAFAKGAAEGFAQYWDALEDAGISVYPILDTPRPGLKTYARDCVVQHPEQLQSCGTPKSKAFEANDFTLSAAKLDPRVDVLDFSDQFCSNEFCPAVIGNVLVYRDKHHISDTYMRTLAPVFDQRLLAAMDKDHLESSR</sequence>
<feature type="transmembrane region" description="Helical" evidence="1">
    <location>
        <begin position="391"/>
        <end position="412"/>
    </location>
</feature>
<keyword evidence="4" id="KW-0808">Transferase</keyword>
<keyword evidence="1" id="KW-0472">Membrane</keyword>
<keyword evidence="4" id="KW-0012">Acyltransferase</keyword>
<feature type="transmembrane region" description="Helical" evidence="1">
    <location>
        <begin position="80"/>
        <end position="100"/>
    </location>
</feature>
<feature type="domain" description="SGNH" evidence="3">
    <location>
        <begin position="471"/>
        <end position="695"/>
    </location>
</feature>
<feature type="transmembrane region" description="Helical" evidence="1">
    <location>
        <begin position="353"/>
        <end position="371"/>
    </location>
</feature>
<evidence type="ECO:0000313" key="4">
    <source>
        <dbReference type="EMBL" id="NKG20137.1"/>
    </source>
</evidence>
<dbReference type="GO" id="GO:0016746">
    <property type="term" value="F:acyltransferase activity"/>
    <property type="evidence" value="ECO:0007669"/>
    <property type="project" value="UniProtKB-KW"/>
</dbReference>
<accession>A0ABX1G1N2</accession>
<feature type="domain" description="Acyltransferase 3" evidence="2">
    <location>
        <begin position="16"/>
        <end position="371"/>
    </location>
</feature>
<proteinExistence type="predicted"/>
<dbReference type="InterPro" id="IPR043968">
    <property type="entry name" value="SGNH"/>
</dbReference>
<reference evidence="4 5" key="1">
    <citation type="submission" date="2020-04" db="EMBL/GenBank/DDBJ databases">
        <title>Paeniglutamicibacter sp. ANT13_2, a novel actinomycete isolated from sediment in Antarctica.</title>
        <authorList>
            <person name="Sakdapetsiri C."/>
            <person name="Pinyakong O."/>
        </authorList>
    </citation>
    <scope>NUCLEOTIDE SEQUENCE [LARGE SCALE GENOMIC DNA]</scope>
    <source>
        <strain evidence="4 5">ANT13_2</strain>
    </source>
</reference>
<dbReference type="PANTHER" id="PTHR23028">
    <property type="entry name" value="ACETYLTRANSFERASE"/>
    <property type="match status" value="1"/>
</dbReference>
<dbReference type="Pfam" id="PF01757">
    <property type="entry name" value="Acyl_transf_3"/>
    <property type="match status" value="1"/>
</dbReference>
<feature type="transmembrane region" description="Helical" evidence="1">
    <location>
        <begin position="193"/>
        <end position="213"/>
    </location>
</feature>
<comment type="caution">
    <text evidence="4">The sequence shown here is derived from an EMBL/GenBank/DDBJ whole genome shotgun (WGS) entry which is preliminary data.</text>
</comment>
<dbReference type="EMBL" id="JAAWVT010000001">
    <property type="protein sequence ID" value="NKG20137.1"/>
    <property type="molecule type" value="Genomic_DNA"/>
</dbReference>
<dbReference type="RefSeq" id="WP_168150995.1">
    <property type="nucleotide sequence ID" value="NZ_JAAWVT010000001.1"/>
</dbReference>
<feature type="transmembrane region" description="Helical" evidence="1">
    <location>
        <begin position="263"/>
        <end position="280"/>
    </location>
</feature>
<evidence type="ECO:0000313" key="5">
    <source>
        <dbReference type="Proteomes" id="UP000746595"/>
    </source>
</evidence>
<feature type="transmembrane region" description="Helical" evidence="1">
    <location>
        <begin position="154"/>
        <end position="173"/>
    </location>
</feature>
<protein>
    <submittedName>
        <fullName evidence="4">Acyltransferase</fullName>
    </submittedName>
</protein>
<organism evidence="4 5">
    <name type="scientific">Paeniglutamicibacter terrestris</name>
    <dbReference type="NCBI Taxonomy" id="2723403"/>
    <lineage>
        <taxon>Bacteria</taxon>
        <taxon>Bacillati</taxon>
        <taxon>Actinomycetota</taxon>
        <taxon>Actinomycetes</taxon>
        <taxon>Micrococcales</taxon>
        <taxon>Micrococcaceae</taxon>
        <taxon>Paeniglutamicibacter</taxon>
    </lineage>
</organism>
<feature type="transmembrane region" description="Helical" evidence="1">
    <location>
        <begin position="324"/>
        <end position="347"/>
    </location>
</feature>
<keyword evidence="1" id="KW-0812">Transmembrane</keyword>
<dbReference type="PANTHER" id="PTHR23028:SF53">
    <property type="entry name" value="ACYL_TRANSF_3 DOMAIN-CONTAINING PROTEIN"/>
    <property type="match status" value="1"/>
</dbReference>
<gene>
    <name evidence="4" type="ORF">HED64_05335</name>
</gene>
<dbReference type="InterPro" id="IPR050879">
    <property type="entry name" value="Acyltransferase_3"/>
</dbReference>
<dbReference type="Proteomes" id="UP000746595">
    <property type="component" value="Unassembled WGS sequence"/>
</dbReference>
<feature type="transmembrane region" description="Helical" evidence="1">
    <location>
        <begin position="219"/>
        <end position="242"/>
    </location>
</feature>
<feature type="transmembrane region" description="Helical" evidence="1">
    <location>
        <begin position="37"/>
        <end position="59"/>
    </location>
</feature>
<dbReference type="InterPro" id="IPR002656">
    <property type="entry name" value="Acyl_transf_3_dom"/>
</dbReference>
<name>A0ABX1G1N2_9MICC</name>
<keyword evidence="5" id="KW-1185">Reference proteome</keyword>
<evidence type="ECO:0000259" key="3">
    <source>
        <dbReference type="Pfam" id="PF19040"/>
    </source>
</evidence>
<evidence type="ECO:0000256" key="1">
    <source>
        <dbReference type="SAM" id="Phobius"/>
    </source>
</evidence>